<dbReference type="EMBL" id="LSGP01000026">
    <property type="protein sequence ID" value="KYZ75067.1"/>
    <property type="molecule type" value="Genomic_DNA"/>
</dbReference>
<dbReference type="RefSeq" id="WP_066245681.1">
    <property type="nucleotide sequence ID" value="NZ_LSGP01000026.1"/>
</dbReference>
<evidence type="ECO:0000313" key="1">
    <source>
        <dbReference type="EMBL" id="KYZ75067.1"/>
    </source>
</evidence>
<name>A0A154BM60_ANASB</name>
<proteinExistence type="predicted"/>
<comment type="caution">
    <text evidence="1">The sequence shown here is derived from an EMBL/GenBank/DDBJ whole genome shotgun (WGS) entry which is preliminary data.</text>
</comment>
<keyword evidence="2" id="KW-1185">Reference proteome</keyword>
<gene>
    <name evidence="1" type="ORF">AXX12_15955</name>
</gene>
<dbReference type="AlphaFoldDB" id="A0A154BM60"/>
<evidence type="ECO:0000313" key="2">
    <source>
        <dbReference type="Proteomes" id="UP000076268"/>
    </source>
</evidence>
<sequence>MDRNIEGIKVSADDSLTPAEVEATVRAEKVFWQAQNKQIESIEVFLADEDILVRVKEKIEH</sequence>
<protein>
    <submittedName>
        <fullName evidence="1">Uncharacterized protein</fullName>
    </submittedName>
</protein>
<reference evidence="1 2" key="1">
    <citation type="submission" date="2016-02" db="EMBL/GenBank/DDBJ databases">
        <title>Anaerosporomusa subterraneum gen. nov., sp. nov., a spore-forming obligate anaerobe isolated from saprolite.</title>
        <authorList>
            <person name="Choi J.K."/>
            <person name="Shah M."/>
            <person name="Yee N."/>
        </authorList>
    </citation>
    <scope>NUCLEOTIDE SEQUENCE [LARGE SCALE GENOMIC DNA]</scope>
    <source>
        <strain evidence="1 2">RU4</strain>
    </source>
</reference>
<accession>A0A154BM60</accession>
<dbReference type="Proteomes" id="UP000076268">
    <property type="component" value="Unassembled WGS sequence"/>
</dbReference>
<organism evidence="1 2">
    <name type="scientific">Anaerosporomusa subterranea</name>
    <dbReference type="NCBI Taxonomy" id="1794912"/>
    <lineage>
        <taxon>Bacteria</taxon>
        <taxon>Bacillati</taxon>
        <taxon>Bacillota</taxon>
        <taxon>Negativicutes</taxon>
        <taxon>Acetonemataceae</taxon>
        <taxon>Anaerosporomusa</taxon>
    </lineage>
</organism>